<dbReference type="EMBL" id="CP121106">
    <property type="protein sequence ID" value="WFL76357.1"/>
    <property type="molecule type" value="Genomic_DNA"/>
</dbReference>
<evidence type="ECO:0000313" key="2">
    <source>
        <dbReference type="Proteomes" id="UP001215827"/>
    </source>
</evidence>
<evidence type="ECO:0008006" key="3">
    <source>
        <dbReference type="Google" id="ProtNLM"/>
    </source>
</evidence>
<name>A0ABY8FNJ2_9SPHN</name>
<accession>A0ABY8FNJ2</accession>
<dbReference type="Proteomes" id="UP001215827">
    <property type="component" value="Chromosome"/>
</dbReference>
<reference evidence="1 2" key="1">
    <citation type="submission" date="2023-03" db="EMBL/GenBank/DDBJ databases">
        <title>Altererythrobacter sp. CAU 1644 isolated from sand.</title>
        <authorList>
            <person name="Kim W."/>
        </authorList>
    </citation>
    <scope>NUCLEOTIDE SEQUENCE [LARGE SCALE GENOMIC DNA]</scope>
    <source>
        <strain evidence="1 2">CAU 1644</strain>
    </source>
</reference>
<proteinExistence type="predicted"/>
<organism evidence="1 2">
    <name type="scientific">Altererythrobacter arenosus</name>
    <dbReference type="NCBI Taxonomy" id="3032592"/>
    <lineage>
        <taxon>Bacteria</taxon>
        <taxon>Pseudomonadati</taxon>
        <taxon>Pseudomonadota</taxon>
        <taxon>Alphaproteobacteria</taxon>
        <taxon>Sphingomonadales</taxon>
        <taxon>Erythrobacteraceae</taxon>
        <taxon>Altererythrobacter</taxon>
    </lineage>
</organism>
<keyword evidence="2" id="KW-1185">Reference proteome</keyword>
<sequence length="154" mass="18207">MGNRAALKAAMPAMLLHEGWWDGWYRDVDCDGSLLDERRVRTHCEFPDTGEWHYLQHNWLSWADGREAVYEFGGRLEENRLIWGTDRFRGYGWQTLEETLMLKLDRLDVPGAYYIETINIAPDGKSRARTWQWFKDGVPWKRTLCDEARIEAPQ</sequence>
<evidence type="ECO:0000313" key="1">
    <source>
        <dbReference type="EMBL" id="WFL76357.1"/>
    </source>
</evidence>
<protein>
    <recommendedName>
        <fullName evidence="3">DUF3598 domain-containing protein</fullName>
    </recommendedName>
</protein>
<gene>
    <name evidence="1" type="ORF">P7228_10140</name>
</gene>
<dbReference type="RefSeq" id="WP_278015123.1">
    <property type="nucleotide sequence ID" value="NZ_CP121106.1"/>
</dbReference>